<feature type="region of interest" description="Disordered" evidence="8">
    <location>
        <begin position="375"/>
        <end position="396"/>
    </location>
</feature>
<protein>
    <submittedName>
        <fullName evidence="10">Fungal-specific transcription factor domain-containing protein</fullName>
    </submittedName>
</protein>
<dbReference type="GO" id="GO:0000981">
    <property type="term" value="F:DNA-binding transcription factor activity, RNA polymerase II-specific"/>
    <property type="evidence" value="ECO:0007669"/>
    <property type="project" value="InterPro"/>
</dbReference>
<comment type="caution">
    <text evidence="10">The sequence shown here is derived from an EMBL/GenBank/DDBJ whole genome shotgun (WGS) entry which is preliminary data.</text>
</comment>
<evidence type="ECO:0000256" key="5">
    <source>
        <dbReference type="ARBA" id="ARBA00023125"/>
    </source>
</evidence>
<keyword evidence="4" id="KW-0805">Transcription regulation</keyword>
<keyword evidence="6" id="KW-0804">Transcription</keyword>
<feature type="compositionally biased region" description="Basic and acidic residues" evidence="8">
    <location>
        <begin position="1"/>
        <end position="23"/>
    </location>
</feature>
<dbReference type="EMBL" id="MU157833">
    <property type="protein sequence ID" value="KAF9531948.1"/>
    <property type="molecule type" value="Genomic_DNA"/>
</dbReference>
<evidence type="ECO:0000256" key="6">
    <source>
        <dbReference type="ARBA" id="ARBA00023163"/>
    </source>
</evidence>
<dbReference type="SUPFAM" id="SSF57701">
    <property type="entry name" value="Zn2/Cys6 DNA-binding domain"/>
    <property type="match status" value="1"/>
</dbReference>
<dbReference type="Pfam" id="PF04082">
    <property type="entry name" value="Fungal_trans"/>
    <property type="match status" value="1"/>
</dbReference>
<feature type="compositionally biased region" description="Basic and acidic residues" evidence="8">
    <location>
        <begin position="785"/>
        <end position="802"/>
    </location>
</feature>
<dbReference type="AlphaFoldDB" id="A0A9P6JTI5"/>
<reference evidence="10" key="1">
    <citation type="submission" date="2020-11" db="EMBL/GenBank/DDBJ databases">
        <authorList>
            <consortium name="DOE Joint Genome Institute"/>
            <person name="Ahrendt S."/>
            <person name="Riley R."/>
            <person name="Andreopoulos W."/>
            <person name="Labutti K."/>
            <person name="Pangilinan J."/>
            <person name="Ruiz-Duenas F.J."/>
            <person name="Barrasa J.M."/>
            <person name="Sanchez-Garcia M."/>
            <person name="Camarero S."/>
            <person name="Miyauchi S."/>
            <person name="Serrano A."/>
            <person name="Linde D."/>
            <person name="Babiker R."/>
            <person name="Drula E."/>
            <person name="Ayuso-Fernandez I."/>
            <person name="Pacheco R."/>
            <person name="Padilla G."/>
            <person name="Ferreira P."/>
            <person name="Barriuso J."/>
            <person name="Kellner H."/>
            <person name="Castanera R."/>
            <person name="Alfaro M."/>
            <person name="Ramirez L."/>
            <person name="Pisabarro A.G."/>
            <person name="Kuo A."/>
            <person name="Tritt A."/>
            <person name="Lipzen A."/>
            <person name="He G."/>
            <person name="Yan M."/>
            <person name="Ng V."/>
            <person name="Cullen D."/>
            <person name="Martin F."/>
            <person name="Rosso M.-N."/>
            <person name="Henrissat B."/>
            <person name="Hibbett D."/>
            <person name="Martinez A.T."/>
            <person name="Grigoriev I.V."/>
        </authorList>
    </citation>
    <scope>NUCLEOTIDE SEQUENCE</scope>
    <source>
        <strain evidence="10">CBS 506.95</strain>
    </source>
</reference>
<evidence type="ECO:0000256" key="7">
    <source>
        <dbReference type="ARBA" id="ARBA00023242"/>
    </source>
</evidence>
<feature type="compositionally biased region" description="Low complexity" evidence="8">
    <location>
        <begin position="380"/>
        <end position="392"/>
    </location>
</feature>
<dbReference type="CDD" id="cd00067">
    <property type="entry name" value="GAL4"/>
    <property type="match status" value="1"/>
</dbReference>
<dbReference type="SMART" id="SM00906">
    <property type="entry name" value="Fungal_trans"/>
    <property type="match status" value="1"/>
</dbReference>
<dbReference type="InterPro" id="IPR036864">
    <property type="entry name" value="Zn2-C6_fun-type_DNA-bd_sf"/>
</dbReference>
<evidence type="ECO:0000256" key="8">
    <source>
        <dbReference type="SAM" id="MobiDB-lite"/>
    </source>
</evidence>
<evidence type="ECO:0000256" key="4">
    <source>
        <dbReference type="ARBA" id="ARBA00023015"/>
    </source>
</evidence>
<dbReference type="PROSITE" id="PS50048">
    <property type="entry name" value="ZN2_CY6_FUNGAL_2"/>
    <property type="match status" value="1"/>
</dbReference>
<dbReference type="GO" id="GO:0008270">
    <property type="term" value="F:zinc ion binding"/>
    <property type="evidence" value="ECO:0007669"/>
    <property type="project" value="InterPro"/>
</dbReference>
<keyword evidence="7" id="KW-0539">Nucleus</keyword>
<evidence type="ECO:0000259" key="9">
    <source>
        <dbReference type="PROSITE" id="PS50048"/>
    </source>
</evidence>
<comment type="subcellular location">
    <subcellularLocation>
        <location evidence="1">Nucleus</location>
    </subcellularLocation>
</comment>
<dbReference type="PANTHER" id="PTHR31313:SF78">
    <property type="entry name" value="TRANSCRIPTION FACTOR DOMAIN-CONTAINING PROTEIN"/>
    <property type="match status" value="1"/>
</dbReference>
<dbReference type="PANTHER" id="PTHR31313">
    <property type="entry name" value="TY1 ENHANCER ACTIVATOR"/>
    <property type="match status" value="1"/>
</dbReference>
<dbReference type="Proteomes" id="UP000807306">
    <property type="component" value="Unassembled WGS sequence"/>
</dbReference>
<keyword evidence="5" id="KW-0238">DNA-binding</keyword>
<dbReference type="GO" id="GO:0005634">
    <property type="term" value="C:nucleus"/>
    <property type="evidence" value="ECO:0007669"/>
    <property type="project" value="UniProtKB-SubCell"/>
</dbReference>
<name>A0A9P6JTI5_9AGAR</name>
<dbReference type="Gene3D" id="4.10.240.10">
    <property type="entry name" value="Zn(2)-C6 fungal-type DNA-binding domain"/>
    <property type="match status" value="1"/>
</dbReference>
<dbReference type="SMART" id="SM00066">
    <property type="entry name" value="GAL4"/>
    <property type="match status" value="1"/>
</dbReference>
<gene>
    <name evidence="10" type="ORF">CPB83DRAFT_904078</name>
</gene>
<dbReference type="PROSITE" id="PS00463">
    <property type="entry name" value="ZN2_CY6_FUNGAL_1"/>
    <property type="match status" value="1"/>
</dbReference>
<keyword evidence="11" id="KW-1185">Reference proteome</keyword>
<dbReference type="GO" id="GO:0006351">
    <property type="term" value="P:DNA-templated transcription"/>
    <property type="evidence" value="ECO:0007669"/>
    <property type="project" value="InterPro"/>
</dbReference>
<feature type="region of interest" description="Disordered" evidence="8">
    <location>
        <begin position="774"/>
        <end position="819"/>
    </location>
</feature>
<evidence type="ECO:0000313" key="11">
    <source>
        <dbReference type="Proteomes" id="UP000807306"/>
    </source>
</evidence>
<feature type="domain" description="Zn(2)-C6 fungal-type" evidence="9">
    <location>
        <begin position="32"/>
        <end position="65"/>
    </location>
</feature>
<proteinExistence type="predicted"/>
<dbReference type="Pfam" id="PF00172">
    <property type="entry name" value="Zn_clus"/>
    <property type="match status" value="1"/>
</dbReference>
<dbReference type="GO" id="GO:0003677">
    <property type="term" value="F:DNA binding"/>
    <property type="evidence" value="ECO:0007669"/>
    <property type="project" value="UniProtKB-KW"/>
</dbReference>
<evidence type="ECO:0000256" key="1">
    <source>
        <dbReference type="ARBA" id="ARBA00004123"/>
    </source>
</evidence>
<sequence length="932" mass="104542">MDWHDSDHSDDEHNHQGRADGARGTRKRSSRACDQCRKTKSKCEPSAGDSKLCKSCAAAGVVCTFLGPSYKRGPPKGYIHAIEQRWHQVEALIGAILQCPDDKVQNLVSDLRKDALAREILARVDSGPYGPSGRKSQPADATKEDFFASILKSNETAHVDTSRARRQSRVSREIVSSNQDHGLSVVPTKEWQDNLSNCLACIATTPPQSLENGSCHTAQKRRIGDYSSNQQDWDSLYKIEPAAEGTVSTVYSYDVIVEMYQEEPEKCVTEGIGLLSLDENAEVRWHGQSSGLHLLSRNKRRDDRIDGGVWRLPMARVWPPSHFYGHVPLSEAEFELPPQALQDELIEIYFTDIHPIFPVVDKSRFLAEYKQRKSSDYKGSPSLSTSSAYSSPRPEPTQEVTPLLLYSIFAAAARYTENVMPRPADGKMWEAGYEYVDKARSLLARVFHMSRPSTVQALLLLGFREFGIGSMEQGWLFIGSAIRMALDLGLNCDSSKWKMHGHDLFSPEDTQIRRQIWWACIVSDRYGSIYMGRPVMIKNEDFETQLPTIDPIEDKELWRPSITVENCPYIPVPGYTMSVLFFTSKLAALLGDVVTQIYPVKPISVAVKLERLTVLERRLDQWYISLPEYLRFDLSNKRYIPPPTVLFLQIRYWGSVQLLHRAFIPNWKPGNEDALRESSVGTRALDLAHSAACHVGSIVNFYRETFTMERASAYLTSFMLASSIVHLLMLAIRPDNVEASLSLQQIMTALKEMGVIWPSAARAFDLLNGVQLRQPPPTFGTQQRSTDRQKRARDAFDEDKPVDYSSQNSYSTHSSMMEQPTLPGLPIQAGNGVHEMSDRLMAHMLGLDVMGVDPTTQYVPGSHWYPRLAPGATSHMDLQNLQYPLSPEYGNSPQGLNVGPQMSSWAPSSAAPGNDYGMGSLGYNYDFGQYGV</sequence>
<feature type="region of interest" description="Disordered" evidence="8">
    <location>
        <begin position="1"/>
        <end position="31"/>
    </location>
</feature>
<keyword evidence="2" id="KW-0479">Metal-binding</keyword>
<dbReference type="InterPro" id="IPR001138">
    <property type="entry name" value="Zn2Cys6_DnaBD"/>
</dbReference>
<evidence type="ECO:0000256" key="2">
    <source>
        <dbReference type="ARBA" id="ARBA00022723"/>
    </source>
</evidence>
<evidence type="ECO:0000256" key="3">
    <source>
        <dbReference type="ARBA" id="ARBA00022833"/>
    </source>
</evidence>
<dbReference type="InterPro" id="IPR007219">
    <property type="entry name" value="XnlR_reg_dom"/>
</dbReference>
<dbReference type="InterPro" id="IPR051615">
    <property type="entry name" value="Transcr_Regulatory_Elem"/>
</dbReference>
<organism evidence="10 11">
    <name type="scientific">Crepidotus variabilis</name>
    <dbReference type="NCBI Taxonomy" id="179855"/>
    <lineage>
        <taxon>Eukaryota</taxon>
        <taxon>Fungi</taxon>
        <taxon>Dikarya</taxon>
        <taxon>Basidiomycota</taxon>
        <taxon>Agaricomycotina</taxon>
        <taxon>Agaricomycetes</taxon>
        <taxon>Agaricomycetidae</taxon>
        <taxon>Agaricales</taxon>
        <taxon>Agaricineae</taxon>
        <taxon>Crepidotaceae</taxon>
        <taxon>Crepidotus</taxon>
    </lineage>
</organism>
<evidence type="ECO:0000313" key="10">
    <source>
        <dbReference type="EMBL" id="KAF9531948.1"/>
    </source>
</evidence>
<feature type="compositionally biased region" description="Low complexity" evidence="8">
    <location>
        <begin position="805"/>
        <end position="815"/>
    </location>
</feature>
<keyword evidence="3" id="KW-0862">Zinc</keyword>
<dbReference type="OrthoDB" id="2123952at2759"/>
<accession>A0A9P6JTI5</accession>
<dbReference type="CDD" id="cd12148">
    <property type="entry name" value="fungal_TF_MHR"/>
    <property type="match status" value="1"/>
</dbReference>